<accession>A0A5J5MSM8</accession>
<dbReference type="EMBL" id="VCEB01000002">
    <property type="protein sequence ID" value="KAB0383300.1"/>
    <property type="molecule type" value="Genomic_DNA"/>
</dbReference>
<proteinExistence type="predicted"/>
<evidence type="ECO:0000313" key="3">
    <source>
        <dbReference type="Proteomes" id="UP000326062"/>
    </source>
</evidence>
<reference evidence="2 3" key="1">
    <citation type="submission" date="2019-06" db="EMBL/GenBank/DDBJ databases">
        <title>Discovery of a novel chromosome fission-fusion reversal in muntjac.</title>
        <authorList>
            <person name="Mudd A.B."/>
            <person name="Bredeson J.V."/>
            <person name="Baum R."/>
            <person name="Hockemeyer D."/>
            <person name="Rokhsar D.S."/>
        </authorList>
    </citation>
    <scope>NUCLEOTIDE SEQUENCE [LARGE SCALE GENOMIC DNA]</scope>
    <source>
        <strain evidence="2">UCam_UCB_Mr</strain>
        <tissue evidence="2">Fibroblast cell line</tissue>
    </source>
</reference>
<feature type="region of interest" description="Disordered" evidence="1">
    <location>
        <begin position="1"/>
        <end position="33"/>
    </location>
</feature>
<organism evidence="2 3">
    <name type="scientific">Muntiacus reevesi</name>
    <name type="common">Reeves' muntjac</name>
    <name type="synonym">Cervus reevesi</name>
    <dbReference type="NCBI Taxonomy" id="9886"/>
    <lineage>
        <taxon>Eukaryota</taxon>
        <taxon>Metazoa</taxon>
        <taxon>Chordata</taxon>
        <taxon>Craniata</taxon>
        <taxon>Vertebrata</taxon>
        <taxon>Euteleostomi</taxon>
        <taxon>Mammalia</taxon>
        <taxon>Eutheria</taxon>
        <taxon>Laurasiatheria</taxon>
        <taxon>Artiodactyla</taxon>
        <taxon>Ruminantia</taxon>
        <taxon>Pecora</taxon>
        <taxon>Cervidae</taxon>
        <taxon>Muntiacinae</taxon>
        <taxon>Muntiacus</taxon>
    </lineage>
</organism>
<protein>
    <submittedName>
        <fullName evidence="2">Uncharacterized protein</fullName>
    </submittedName>
</protein>
<keyword evidence="3" id="KW-1185">Reference proteome</keyword>
<comment type="caution">
    <text evidence="2">The sequence shown here is derived from an EMBL/GenBank/DDBJ whole genome shotgun (WGS) entry which is preliminary data.</text>
</comment>
<name>A0A5J5MSM8_MUNRE</name>
<sequence>MHNETEGKLTLRLIPTSKGPYTGLVYREDKDDDIRGRQLAQDAGPDSYDHL</sequence>
<evidence type="ECO:0000313" key="2">
    <source>
        <dbReference type="EMBL" id="KAB0383300.1"/>
    </source>
</evidence>
<dbReference type="Proteomes" id="UP000326062">
    <property type="component" value="Chromosome 2"/>
</dbReference>
<dbReference type="AlphaFoldDB" id="A0A5J5MSM8"/>
<gene>
    <name evidence="2" type="ORF">FD755_005217</name>
</gene>
<evidence type="ECO:0000256" key="1">
    <source>
        <dbReference type="SAM" id="MobiDB-lite"/>
    </source>
</evidence>